<gene>
    <name evidence="5 6 7" type="primary">LOC116300057</name>
</gene>
<keyword evidence="4" id="KW-1185">Reference proteome</keyword>
<dbReference type="Gene3D" id="2.60.120.740">
    <property type="match status" value="1"/>
</dbReference>
<evidence type="ECO:0000313" key="7">
    <source>
        <dbReference type="RefSeq" id="XP_031564682.1"/>
    </source>
</evidence>
<dbReference type="InterPro" id="IPR043159">
    <property type="entry name" value="Lectin_gal-bd_sf"/>
</dbReference>
<evidence type="ECO:0000259" key="3">
    <source>
        <dbReference type="PROSITE" id="PS50228"/>
    </source>
</evidence>
<reference evidence="5 6" key="1">
    <citation type="submission" date="2025-04" db="UniProtKB">
        <authorList>
            <consortium name="RefSeq"/>
        </authorList>
    </citation>
    <scope>IDENTIFICATION</scope>
    <source>
        <tissue evidence="5 6">Tentacle</tissue>
    </source>
</reference>
<dbReference type="GO" id="GO:0030246">
    <property type="term" value="F:carbohydrate binding"/>
    <property type="evidence" value="ECO:0007669"/>
    <property type="project" value="InterPro"/>
</dbReference>
<feature type="compositionally biased region" description="Low complexity" evidence="1">
    <location>
        <begin position="90"/>
        <end position="100"/>
    </location>
</feature>
<dbReference type="PANTHER" id="PTHR24637">
    <property type="entry name" value="COLLAGEN"/>
    <property type="match status" value="1"/>
</dbReference>
<dbReference type="Pfam" id="PF01391">
    <property type="entry name" value="Collagen"/>
    <property type="match status" value="1"/>
</dbReference>
<dbReference type="PROSITE" id="PS50228">
    <property type="entry name" value="SUEL_LECTIN"/>
    <property type="match status" value="1"/>
</dbReference>
<dbReference type="AlphaFoldDB" id="A0A6P8IBJ3"/>
<dbReference type="InterPro" id="IPR008160">
    <property type="entry name" value="Collagen"/>
</dbReference>
<evidence type="ECO:0000256" key="1">
    <source>
        <dbReference type="SAM" id="MobiDB-lite"/>
    </source>
</evidence>
<feature type="chain" id="PRO_5044653156" evidence="2">
    <location>
        <begin position="18"/>
        <end position="365"/>
    </location>
</feature>
<dbReference type="InterPro" id="IPR000922">
    <property type="entry name" value="Lectin_gal-bd_dom"/>
</dbReference>
<evidence type="ECO:0000256" key="2">
    <source>
        <dbReference type="SAM" id="SignalP"/>
    </source>
</evidence>
<evidence type="ECO:0000313" key="5">
    <source>
        <dbReference type="RefSeq" id="XP_031564680.1"/>
    </source>
</evidence>
<keyword evidence="2" id="KW-0732">Signal</keyword>
<proteinExistence type="predicted"/>
<dbReference type="RefSeq" id="XP_031564681.1">
    <property type="nucleotide sequence ID" value="XM_031708821.1"/>
</dbReference>
<dbReference type="KEGG" id="aten:116300057"/>
<dbReference type="RefSeq" id="XP_031564682.1">
    <property type="nucleotide sequence ID" value="XM_031708822.1"/>
</dbReference>
<evidence type="ECO:0000313" key="4">
    <source>
        <dbReference type="Proteomes" id="UP000515163"/>
    </source>
</evidence>
<protein>
    <submittedName>
        <fullName evidence="5 6">Uncharacterized protein LOC116300057</fullName>
    </submittedName>
</protein>
<evidence type="ECO:0000313" key="6">
    <source>
        <dbReference type="RefSeq" id="XP_031564681.1"/>
    </source>
</evidence>
<dbReference type="Pfam" id="PF02140">
    <property type="entry name" value="SUEL_Lectin"/>
    <property type="match status" value="1"/>
</dbReference>
<feature type="signal peptide" evidence="2">
    <location>
        <begin position="1"/>
        <end position="17"/>
    </location>
</feature>
<dbReference type="RefSeq" id="XP_031564680.1">
    <property type="nucleotide sequence ID" value="XM_031708820.1"/>
</dbReference>
<accession>A0A6P8IBJ3</accession>
<feature type="domain" description="SUEL-type lectin" evidence="3">
    <location>
        <begin position="155"/>
        <end position="249"/>
    </location>
</feature>
<feature type="compositionally biased region" description="Basic and acidic residues" evidence="1">
    <location>
        <begin position="289"/>
        <end position="301"/>
    </location>
</feature>
<dbReference type="GeneID" id="116300057"/>
<feature type="region of interest" description="Disordered" evidence="1">
    <location>
        <begin position="90"/>
        <end position="134"/>
    </location>
</feature>
<dbReference type="PANTHER" id="PTHR24637:SF421">
    <property type="entry name" value="CUTICLE COLLAGEN DPY-2"/>
    <property type="match status" value="1"/>
</dbReference>
<feature type="compositionally biased region" description="Polar residues" evidence="1">
    <location>
        <begin position="306"/>
        <end position="327"/>
    </location>
</feature>
<feature type="compositionally biased region" description="Low complexity" evidence="1">
    <location>
        <begin position="110"/>
        <end position="121"/>
    </location>
</feature>
<name>A0A6P8IBJ3_ACTTE</name>
<dbReference type="OrthoDB" id="5977227at2759"/>
<organism evidence="4 6">
    <name type="scientific">Actinia tenebrosa</name>
    <name type="common">Australian red waratah sea anemone</name>
    <dbReference type="NCBI Taxonomy" id="6105"/>
    <lineage>
        <taxon>Eukaryota</taxon>
        <taxon>Metazoa</taxon>
        <taxon>Cnidaria</taxon>
        <taxon>Anthozoa</taxon>
        <taxon>Hexacorallia</taxon>
        <taxon>Actiniaria</taxon>
        <taxon>Actiniidae</taxon>
        <taxon>Actinia</taxon>
    </lineage>
</organism>
<dbReference type="Proteomes" id="UP000515163">
    <property type="component" value="Unplaced"/>
</dbReference>
<feature type="compositionally biased region" description="Pro residues" evidence="1">
    <location>
        <begin position="61"/>
        <end position="70"/>
    </location>
</feature>
<sequence>MLVTLLAFFISFQIALATVSLDHLPELGSAVTQDLLDQLEYDEILNKPIAVGFFLRGAQGPPGPDGPKGPPGYQGVQGDAGYRGYTGYRGRRGPPGMIGPRGPPGPPGYRGPKGPSGVMGLPGPPGAPGPQGTHGSAPAYPEYPMFMVSTNVTTVCEGGREVLLCGSQQLVKIIHAFWGRDNHYTCAQTNSPNMTTLQLTEMDPDHVLRTLKYYCTDKQSCPISARRGIFGDTQEPHVAKYLQVWHECIPDTRYLMQNAARRSRRDVQMNNKKEKREFFLRFHDRTEVKDEHSRAVDETDPAKTNAGVSGTGTEQAQWDKSNEQSNKTFFKIQTKSKREEEKKSNKKLAHILNELLHDRVLSEST</sequence>
<feature type="region of interest" description="Disordered" evidence="1">
    <location>
        <begin position="289"/>
        <end position="327"/>
    </location>
</feature>
<feature type="region of interest" description="Disordered" evidence="1">
    <location>
        <begin position="56"/>
        <end position="77"/>
    </location>
</feature>